<dbReference type="GO" id="GO:0003887">
    <property type="term" value="F:DNA-directed DNA polymerase activity"/>
    <property type="evidence" value="ECO:0007669"/>
    <property type="project" value="UniProtKB-KW"/>
</dbReference>
<comment type="subcellular location">
    <subcellularLocation>
        <location evidence="1">Cytoplasm</location>
    </subcellularLocation>
</comment>
<evidence type="ECO:0000256" key="11">
    <source>
        <dbReference type="ARBA" id="ARBA00023204"/>
    </source>
</evidence>
<dbReference type="GO" id="GO:0003676">
    <property type="term" value="F:nucleic acid binding"/>
    <property type="evidence" value="ECO:0007669"/>
    <property type="project" value="InterPro"/>
</dbReference>
<dbReference type="SMART" id="SM00481">
    <property type="entry name" value="POLIIIAc"/>
    <property type="match status" value="1"/>
</dbReference>
<dbReference type="NCBIfam" id="NF004225">
    <property type="entry name" value="PRK05672.1"/>
    <property type="match status" value="1"/>
</dbReference>
<dbReference type="InterPro" id="IPR004013">
    <property type="entry name" value="PHP_dom"/>
</dbReference>
<dbReference type="EMBL" id="UOEM01000119">
    <property type="protein sequence ID" value="VAW18806.1"/>
    <property type="molecule type" value="Genomic_DNA"/>
</dbReference>
<keyword evidence="7 14" id="KW-0548">Nucleotidyltransferase</keyword>
<dbReference type="EC" id="2.7.7.7" evidence="3"/>
<dbReference type="InterPro" id="IPR040982">
    <property type="entry name" value="DNA_pol3_finger"/>
</dbReference>
<protein>
    <recommendedName>
        <fullName evidence="4">Error-prone DNA polymerase</fullName>
        <ecNumber evidence="3">2.7.7.7</ecNumber>
    </recommendedName>
</protein>
<dbReference type="InterPro" id="IPR004365">
    <property type="entry name" value="NA-bd_OB_tRNA"/>
</dbReference>
<reference evidence="14" key="1">
    <citation type="submission" date="2018-06" db="EMBL/GenBank/DDBJ databases">
        <authorList>
            <person name="Zhirakovskaya E."/>
        </authorList>
    </citation>
    <scope>NUCLEOTIDE SEQUENCE</scope>
</reference>
<name>A0A3B0UGQ4_9ZZZZ</name>
<keyword evidence="6 14" id="KW-0808">Transferase</keyword>
<dbReference type="NCBIfam" id="TIGR00594">
    <property type="entry name" value="polc"/>
    <property type="match status" value="1"/>
</dbReference>
<dbReference type="PANTHER" id="PTHR32294">
    <property type="entry name" value="DNA POLYMERASE III SUBUNIT ALPHA"/>
    <property type="match status" value="1"/>
</dbReference>
<dbReference type="SUPFAM" id="SSF89550">
    <property type="entry name" value="PHP domain-like"/>
    <property type="match status" value="1"/>
</dbReference>
<dbReference type="Gene3D" id="3.20.20.140">
    <property type="entry name" value="Metal-dependent hydrolases"/>
    <property type="match status" value="1"/>
</dbReference>
<dbReference type="CDD" id="cd04485">
    <property type="entry name" value="DnaE_OBF"/>
    <property type="match status" value="1"/>
</dbReference>
<proteinExistence type="inferred from homology"/>
<dbReference type="InterPro" id="IPR004805">
    <property type="entry name" value="DnaE2/DnaE/PolC"/>
</dbReference>
<evidence type="ECO:0000256" key="6">
    <source>
        <dbReference type="ARBA" id="ARBA00022679"/>
    </source>
</evidence>
<dbReference type="PANTHER" id="PTHR32294:SF4">
    <property type="entry name" value="ERROR-PRONE DNA POLYMERASE"/>
    <property type="match status" value="1"/>
</dbReference>
<dbReference type="GO" id="GO:0005737">
    <property type="term" value="C:cytoplasm"/>
    <property type="evidence" value="ECO:0007669"/>
    <property type="project" value="UniProtKB-SubCell"/>
</dbReference>
<keyword evidence="9" id="KW-0227">DNA damage</keyword>
<dbReference type="Pfam" id="PF01336">
    <property type="entry name" value="tRNA_anti-codon"/>
    <property type="match status" value="1"/>
</dbReference>
<organism evidence="14">
    <name type="scientific">hydrothermal vent metagenome</name>
    <dbReference type="NCBI Taxonomy" id="652676"/>
    <lineage>
        <taxon>unclassified sequences</taxon>
        <taxon>metagenomes</taxon>
        <taxon>ecological metagenomes</taxon>
    </lineage>
</organism>
<dbReference type="Pfam" id="PF14579">
    <property type="entry name" value="HHH_6"/>
    <property type="match status" value="1"/>
</dbReference>
<dbReference type="Pfam" id="PF07733">
    <property type="entry name" value="DNA_pol3_alpha"/>
    <property type="match status" value="1"/>
</dbReference>
<dbReference type="GO" id="GO:0008408">
    <property type="term" value="F:3'-5' exonuclease activity"/>
    <property type="evidence" value="ECO:0007669"/>
    <property type="project" value="InterPro"/>
</dbReference>
<evidence type="ECO:0000313" key="14">
    <source>
        <dbReference type="EMBL" id="VAW18806.1"/>
    </source>
</evidence>
<dbReference type="GO" id="GO:0006260">
    <property type="term" value="P:DNA replication"/>
    <property type="evidence" value="ECO:0007669"/>
    <property type="project" value="UniProtKB-KW"/>
</dbReference>
<keyword evidence="8" id="KW-0235">DNA replication</keyword>
<dbReference type="InterPro" id="IPR023073">
    <property type="entry name" value="DnaE2"/>
</dbReference>
<evidence type="ECO:0000256" key="5">
    <source>
        <dbReference type="ARBA" id="ARBA00022490"/>
    </source>
</evidence>
<evidence type="ECO:0000256" key="9">
    <source>
        <dbReference type="ARBA" id="ARBA00022763"/>
    </source>
</evidence>
<dbReference type="InterPro" id="IPR016195">
    <property type="entry name" value="Pol/histidinol_Pase-like"/>
</dbReference>
<dbReference type="InterPro" id="IPR029460">
    <property type="entry name" value="DNAPol_HHH"/>
</dbReference>
<dbReference type="GO" id="GO:0006281">
    <property type="term" value="P:DNA repair"/>
    <property type="evidence" value="ECO:0007669"/>
    <property type="project" value="UniProtKB-KW"/>
</dbReference>
<dbReference type="InterPro" id="IPR011708">
    <property type="entry name" value="DNA_pol3_alpha_NTPase_dom"/>
</dbReference>
<evidence type="ECO:0000256" key="3">
    <source>
        <dbReference type="ARBA" id="ARBA00012417"/>
    </source>
</evidence>
<dbReference type="CDD" id="cd07434">
    <property type="entry name" value="PHP_PolIIIA_DnaE2"/>
    <property type="match status" value="1"/>
</dbReference>
<keyword evidence="5" id="KW-0963">Cytoplasm</keyword>
<dbReference type="InterPro" id="IPR003141">
    <property type="entry name" value="Pol/His_phosphatase_N"/>
</dbReference>
<evidence type="ECO:0000256" key="2">
    <source>
        <dbReference type="ARBA" id="ARBA00007391"/>
    </source>
</evidence>
<evidence type="ECO:0000256" key="1">
    <source>
        <dbReference type="ARBA" id="ARBA00004496"/>
    </source>
</evidence>
<evidence type="ECO:0000256" key="10">
    <source>
        <dbReference type="ARBA" id="ARBA00022932"/>
    </source>
</evidence>
<dbReference type="Pfam" id="PF17657">
    <property type="entry name" value="DNA_pol3_finger"/>
    <property type="match status" value="1"/>
</dbReference>
<dbReference type="HAMAP" id="MF_01902">
    <property type="entry name" value="DNApol_error_prone"/>
    <property type="match status" value="1"/>
</dbReference>
<dbReference type="AlphaFoldDB" id="A0A3B0UGQ4"/>
<dbReference type="Pfam" id="PF02811">
    <property type="entry name" value="PHP"/>
    <property type="match status" value="1"/>
</dbReference>
<evidence type="ECO:0000256" key="12">
    <source>
        <dbReference type="ARBA" id="ARBA00049244"/>
    </source>
</evidence>
<accession>A0A3B0UGQ4</accession>
<evidence type="ECO:0000256" key="8">
    <source>
        <dbReference type="ARBA" id="ARBA00022705"/>
    </source>
</evidence>
<comment type="similarity">
    <text evidence="2">Belongs to the DNA polymerase type-C family. DnaE2 subfamily.</text>
</comment>
<evidence type="ECO:0000256" key="4">
    <source>
        <dbReference type="ARBA" id="ARBA00017273"/>
    </source>
</evidence>
<gene>
    <name evidence="14" type="ORF">MNBD_ALPHA09-1260</name>
</gene>
<keyword evidence="10" id="KW-0239">DNA-directed DNA polymerase</keyword>
<keyword evidence="11" id="KW-0234">DNA repair</keyword>
<comment type="catalytic activity">
    <reaction evidence="12">
        <text>DNA(n) + a 2'-deoxyribonucleoside 5'-triphosphate = DNA(n+1) + diphosphate</text>
        <dbReference type="Rhea" id="RHEA:22508"/>
        <dbReference type="Rhea" id="RHEA-COMP:17339"/>
        <dbReference type="Rhea" id="RHEA-COMP:17340"/>
        <dbReference type="ChEBI" id="CHEBI:33019"/>
        <dbReference type="ChEBI" id="CHEBI:61560"/>
        <dbReference type="ChEBI" id="CHEBI:173112"/>
        <dbReference type="EC" id="2.7.7.7"/>
    </reaction>
</comment>
<feature type="domain" description="Polymerase/histidinol phosphatase N-terminal" evidence="13">
    <location>
        <begin position="22"/>
        <end position="89"/>
    </location>
</feature>
<evidence type="ECO:0000256" key="7">
    <source>
        <dbReference type="ARBA" id="ARBA00022695"/>
    </source>
</evidence>
<sequence>MSVHHLPKPKARSSAKTKTDYAELAAFSNFTFLRGASHPAEIVEAAAALGHHAVAVTDINSLAGIVRAHVAAKSAKIRLIVGARLVFADGTPDILAYPENRAAYSRLTQLLTLGNRRADKGSCILTLRDLLTHGEGLLLAALPGQRSTCATNAAIADLATGFPGQVWLAVAHGFGRDGGRHLARHAEMAAKLGVPLLAVGDVLMHDADRKALADVLTAIGEHVTVDNAGRLLEANAERHLKSPDEMKRLFSACPQAIAETLRLANRARFCLDELAYNYPDEVVAKGQTPQETLVRLTHEGAGWRYPEGVPDKVATALAHELQLIGELDYASYFLTVHDFVAFARNQDILCQGRGSAANSAVCFCLGITSVDPARIDLLFERFISAERGEPPDIDVDFEHERREEVIQYIYAKYGRARAGLAATVITYRARSALREVGKALGLSGDVVAALARTVWGISSAPVTGTHVIEAGLDPGEARLKMTMALSRQLIGFPRHLSQHVGGFVITKEKLTDLVPVHNAAMADRTVVEWDKDDLDALGFLKVDVLGLGMLSCIAKSFAMLREAYGLNLNLARVPAEEPEVYDMLCRADSVGVFQIESRAQMSMLPRLKPRSFYDLVVEVAIVRPGPIQGDMVHPYLRRRSGKEKIDYPSEELRAVLGKTLGIPLFQEQAMKIAIVAAGFTPSEADQLRRAMATFRKTGTIQTFRDKFVGGMVARGYETDFATRCFNQIEGFGEYGFPESHAASFALLVYVSSWLKCHYPDIFAAALLNSQPMGFYAPAQIVRDLTEHGCATRPVDISHSMWDCTLEPAVPGEPAPFDPARIRALHREMAGDIRTTHAVRLGFRQIKGLKKEAVERIVAKRGAGYDGVRDLWLRTGLAPSTLARLAEADVFRSVGLDRRAALWAVRGLGATSADDVLPLFAHARATGLGEDEEVTLPPMPLGEHVVHDYRTLRLSLKAHPLAFLRDKLAQRRYVPHEALAQVPQNAHVRIAGLVLARQRPGTAKGVIFATLEDETGVANLIVWPRAFEKYRRIVLGARLLGVAGKVRREGLVIHVIADKLVDLTPALALLSEDYADAGGRRQTSQLKYRRGAAARDILPKGRNFH</sequence>
<evidence type="ECO:0000259" key="13">
    <source>
        <dbReference type="SMART" id="SM00481"/>
    </source>
</evidence>